<keyword evidence="1" id="KW-1133">Transmembrane helix</keyword>
<feature type="transmembrane region" description="Helical" evidence="1">
    <location>
        <begin position="186"/>
        <end position="204"/>
    </location>
</feature>
<dbReference type="AlphaFoldDB" id="A0A7V8FDW1"/>
<feature type="transmembrane region" description="Helical" evidence="1">
    <location>
        <begin position="283"/>
        <end position="299"/>
    </location>
</feature>
<evidence type="ECO:0008006" key="4">
    <source>
        <dbReference type="Google" id="ProtNLM"/>
    </source>
</evidence>
<feature type="transmembrane region" description="Helical" evidence="1">
    <location>
        <begin position="224"/>
        <end position="243"/>
    </location>
</feature>
<accession>A0A7V8FDW1</accession>
<keyword evidence="1" id="KW-0472">Membrane</keyword>
<sequence length="391" mass="40436">MPPASPAPALPRRLYAAGHFARTLSWSFTDLALGNYLHARLGLTPASTGQLLFVSLAYSALLDLLLAMLFVRVRDQRRTALRLKLIGGAGTAASACLLFHTFAVDGNGSGFGLLLAVSLLFRTCYALFDVAQNALTSLLPVDATDAERYVADRALVVPVSKLCIAAAMFAVVGDAGSVPAGNEQRICLVIGMLVLLAAVPLARLPVPAPQRQAPQPGTPLPLPMAALAPVLLAIAAETALTGLAGRVLPFLAHGAALTFAMVAGMVLAPWAAARLQQQLGSEMRTILALSLAGVGLVLWRRTALIARTHAGQAGRHDDLSCFALLTASMKLSIALSSLLLGQLLAGVDAGQASARGGVLLLTLAGSVLTCAVLALAAPRRSLLPLLPGPLR</sequence>
<keyword evidence="1" id="KW-0812">Transmembrane</keyword>
<proteinExistence type="predicted"/>
<feature type="transmembrane region" description="Helical" evidence="1">
    <location>
        <begin position="357"/>
        <end position="377"/>
    </location>
</feature>
<gene>
    <name evidence="2" type="ORF">GAK31_03570</name>
</gene>
<name>A0A7V8FDW1_STEMA</name>
<feature type="transmembrane region" description="Helical" evidence="1">
    <location>
        <begin position="83"/>
        <end position="103"/>
    </location>
</feature>
<dbReference type="InterPro" id="IPR036259">
    <property type="entry name" value="MFS_trans_sf"/>
</dbReference>
<dbReference type="SUPFAM" id="SSF103473">
    <property type="entry name" value="MFS general substrate transporter"/>
    <property type="match status" value="1"/>
</dbReference>
<protein>
    <recommendedName>
        <fullName evidence="4">MFS transporter</fullName>
    </recommendedName>
</protein>
<reference evidence="3" key="1">
    <citation type="journal article" date="2020" name="MBio">
        <title>Horizontal gene transfer to a defensive symbiont with a reduced genome amongst a multipartite beetle microbiome.</title>
        <authorList>
            <person name="Waterworth S.C."/>
            <person name="Florez L.V."/>
            <person name="Rees E.R."/>
            <person name="Hertweck C."/>
            <person name="Kaltenpoth M."/>
            <person name="Kwan J.C."/>
        </authorList>
    </citation>
    <scope>NUCLEOTIDE SEQUENCE [LARGE SCALE GENOMIC DNA]</scope>
</reference>
<dbReference type="Pfam" id="PF13347">
    <property type="entry name" value="MFS_2"/>
    <property type="match status" value="1"/>
</dbReference>
<feature type="transmembrane region" description="Helical" evidence="1">
    <location>
        <begin position="250"/>
        <end position="271"/>
    </location>
</feature>
<feature type="transmembrane region" description="Helical" evidence="1">
    <location>
        <begin position="51"/>
        <end position="71"/>
    </location>
</feature>
<evidence type="ECO:0000313" key="3">
    <source>
        <dbReference type="Proteomes" id="UP000487117"/>
    </source>
</evidence>
<organism evidence="2 3">
    <name type="scientific">Stenotrophomonas maltophilia</name>
    <name type="common">Pseudomonas maltophilia</name>
    <name type="synonym">Xanthomonas maltophilia</name>
    <dbReference type="NCBI Taxonomy" id="40324"/>
    <lineage>
        <taxon>Bacteria</taxon>
        <taxon>Pseudomonadati</taxon>
        <taxon>Pseudomonadota</taxon>
        <taxon>Gammaproteobacteria</taxon>
        <taxon>Lysobacterales</taxon>
        <taxon>Lysobacteraceae</taxon>
        <taxon>Stenotrophomonas</taxon>
        <taxon>Stenotrophomonas maltophilia group</taxon>
    </lineage>
</organism>
<dbReference type="EMBL" id="WNDS01000005">
    <property type="protein sequence ID" value="KAF1013421.1"/>
    <property type="molecule type" value="Genomic_DNA"/>
</dbReference>
<feature type="transmembrane region" description="Helical" evidence="1">
    <location>
        <begin position="319"/>
        <end position="345"/>
    </location>
</feature>
<dbReference type="Proteomes" id="UP000487117">
    <property type="component" value="Unassembled WGS sequence"/>
</dbReference>
<evidence type="ECO:0000313" key="2">
    <source>
        <dbReference type="EMBL" id="KAF1013421.1"/>
    </source>
</evidence>
<comment type="caution">
    <text evidence="2">The sequence shown here is derived from an EMBL/GenBank/DDBJ whole genome shotgun (WGS) entry which is preliminary data.</text>
</comment>
<evidence type="ECO:0000256" key="1">
    <source>
        <dbReference type="SAM" id="Phobius"/>
    </source>
</evidence>